<name>A0A0C9SR79_PLICR</name>
<proteinExistence type="predicted"/>
<dbReference type="EMBL" id="KN832571">
    <property type="protein sequence ID" value="KII84442.1"/>
    <property type="molecule type" value="Genomic_DNA"/>
</dbReference>
<evidence type="ECO:0000259" key="1">
    <source>
        <dbReference type="Pfam" id="PF12937"/>
    </source>
</evidence>
<dbReference type="AlphaFoldDB" id="A0A0C9SR79"/>
<accession>A0A0C9SR79</accession>
<dbReference type="Proteomes" id="UP000053263">
    <property type="component" value="Unassembled WGS sequence"/>
</dbReference>
<dbReference type="HOGENOM" id="CLU_549953_0_0_1"/>
<evidence type="ECO:0000313" key="2">
    <source>
        <dbReference type="EMBL" id="KII84442.1"/>
    </source>
</evidence>
<gene>
    <name evidence="2" type="ORF">PLICRDRAFT_365676</name>
</gene>
<evidence type="ECO:0000313" key="3">
    <source>
        <dbReference type="Proteomes" id="UP000053263"/>
    </source>
</evidence>
<dbReference type="OrthoDB" id="3063971at2759"/>
<keyword evidence="3" id="KW-1185">Reference proteome</keyword>
<organism evidence="2 3">
    <name type="scientific">Plicaturopsis crispa FD-325 SS-3</name>
    <dbReference type="NCBI Taxonomy" id="944288"/>
    <lineage>
        <taxon>Eukaryota</taxon>
        <taxon>Fungi</taxon>
        <taxon>Dikarya</taxon>
        <taxon>Basidiomycota</taxon>
        <taxon>Agaricomycotina</taxon>
        <taxon>Agaricomycetes</taxon>
        <taxon>Agaricomycetidae</taxon>
        <taxon>Amylocorticiales</taxon>
        <taxon>Amylocorticiaceae</taxon>
        <taxon>Plicatura</taxon>
        <taxon>Plicaturopsis crispa</taxon>
    </lineage>
</organism>
<sequence length="496" mass="55494">MQSVILDCAKDLPPIPACRTCGTPLCHSVAPFPKPPFYRLFDNNDRSSKTDVQGAKSMIPEARRRLTLVAAELTRIDEARSRLVAEQRILQHLIVNHIAILSPCRQLPDEVLSTIFIYCLPSSVQPSTNRAPLLLTRICRRWRIVALSTPQLWQSITFSCHTSLHPTEVDKWLSRAGCLPLSMAMYLPDARCQAAEEQLKPFANMVISRSSRWQTLHLMGSVFGAGLDASGGISFAFPRLQHLGIDFDARTAVLGIKTIFRDSPLLRTLSYDHAYAVREEELDIPWDQLLAVTLKRCISAKRFPRAIPRFILVIPTWSIRNFDACISKSASPERGVRTMRYLIWAQALSHYRLYGTSSTKTRMGRSALSFIGTRLSGSHRAPVLLFIHSPCLASPLPRNVSRDVSKGIPPSFTLKSASKSRTALSYLIPTSTTLPTVSTRRNMGCGPSPTPSFCRFSKIPSMIWRPRTHQRHATYSPSCKQSSSTMWRSIHIGVGV</sequence>
<dbReference type="Gene3D" id="1.20.1280.50">
    <property type="match status" value="1"/>
</dbReference>
<dbReference type="SUPFAM" id="SSF81383">
    <property type="entry name" value="F-box domain"/>
    <property type="match status" value="1"/>
</dbReference>
<feature type="domain" description="F-box" evidence="1">
    <location>
        <begin position="106"/>
        <end position="158"/>
    </location>
</feature>
<dbReference type="InterPro" id="IPR001810">
    <property type="entry name" value="F-box_dom"/>
</dbReference>
<dbReference type="InterPro" id="IPR036047">
    <property type="entry name" value="F-box-like_dom_sf"/>
</dbReference>
<protein>
    <recommendedName>
        <fullName evidence="1">F-box domain-containing protein</fullName>
    </recommendedName>
</protein>
<reference evidence="2 3" key="1">
    <citation type="submission" date="2014-06" db="EMBL/GenBank/DDBJ databases">
        <title>Evolutionary Origins and Diversification of the Mycorrhizal Mutualists.</title>
        <authorList>
            <consortium name="DOE Joint Genome Institute"/>
            <consortium name="Mycorrhizal Genomics Consortium"/>
            <person name="Kohler A."/>
            <person name="Kuo A."/>
            <person name="Nagy L.G."/>
            <person name="Floudas D."/>
            <person name="Copeland A."/>
            <person name="Barry K.W."/>
            <person name="Cichocki N."/>
            <person name="Veneault-Fourrey C."/>
            <person name="LaButti K."/>
            <person name="Lindquist E.A."/>
            <person name="Lipzen A."/>
            <person name="Lundell T."/>
            <person name="Morin E."/>
            <person name="Murat C."/>
            <person name="Riley R."/>
            <person name="Ohm R."/>
            <person name="Sun H."/>
            <person name="Tunlid A."/>
            <person name="Henrissat B."/>
            <person name="Grigoriev I.V."/>
            <person name="Hibbett D.S."/>
            <person name="Martin F."/>
        </authorList>
    </citation>
    <scope>NUCLEOTIDE SEQUENCE [LARGE SCALE GENOMIC DNA]</scope>
    <source>
        <strain evidence="2 3">FD-325 SS-3</strain>
    </source>
</reference>
<dbReference type="Pfam" id="PF12937">
    <property type="entry name" value="F-box-like"/>
    <property type="match status" value="1"/>
</dbReference>